<gene>
    <name evidence="1" type="ORF">CVT24_007584</name>
</gene>
<accession>A0A409VR34</accession>
<name>A0A409VR34_9AGAR</name>
<organism evidence="1 2">
    <name type="scientific">Panaeolus cyanescens</name>
    <dbReference type="NCBI Taxonomy" id="181874"/>
    <lineage>
        <taxon>Eukaryota</taxon>
        <taxon>Fungi</taxon>
        <taxon>Dikarya</taxon>
        <taxon>Basidiomycota</taxon>
        <taxon>Agaricomycotina</taxon>
        <taxon>Agaricomycetes</taxon>
        <taxon>Agaricomycetidae</taxon>
        <taxon>Agaricales</taxon>
        <taxon>Agaricineae</taxon>
        <taxon>Galeropsidaceae</taxon>
        <taxon>Panaeolus</taxon>
    </lineage>
</organism>
<dbReference type="EMBL" id="NHTK01006002">
    <property type="protein sequence ID" value="PPQ68699.1"/>
    <property type="molecule type" value="Genomic_DNA"/>
</dbReference>
<reference evidence="1 2" key="1">
    <citation type="journal article" date="2018" name="Evol. Lett.">
        <title>Horizontal gene cluster transfer increased hallucinogenic mushroom diversity.</title>
        <authorList>
            <person name="Reynolds H.T."/>
            <person name="Vijayakumar V."/>
            <person name="Gluck-Thaler E."/>
            <person name="Korotkin H.B."/>
            <person name="Matheny P.B."/>
            <person name="Slot J.C."/>
        </authorList>
    </citation>
    <scope>NUCLEOTIDE SEQUENCE [LARGE SCALE GENOMIC DNA]</scope>
    <source>
        <strain evidence="1 2">2629</strain>
    </source>
</reference>
<keyword evidence="2" id="KW-1185">Reference proteome</keyword>
<protein>
    <submittedName>
        <fullName evidence="1">Uncharacterized protein</fullName>
    </submittedName>
</protein>
<dbReference type="Proteomes" id="UP000284842">
    <property type="component" value="Unassembled WGS sequence"/>
</dbReference>
<proteinExistence type="predicted"/>
<evidence type="ECO:0000313" key="1">
    <source>
        <dbReference type="EMBL" id="PPQ68699.1"/>
    </source>
</evidence>
<dbReference type="OrthoDB" id="3126641at2759"/>
<dbReference type="AlphaFoldDB" id="A0A409VR34"/>
<evidence type="ECO:0000313" key="2">
    <source>
        <dbReference type="Proteomes" id="UP000284842"/>
    </source>
</evidence>
<comment type="caution">
    <text evidence="1">The sequence shown here is derived from an EMBL/GenBank/DDBJ whole genome shotgun (WGS) entry which is preliminary data.</text>
</comment>
<sequence length="370" mass="42740">MFARFKKHLRHGKEIQKPSKCAVHNVALNNIPSPSATPTTRNASTCDEPSIEEAISIIESHQVASGEGLKIPSRSPSWTSALPLELVYHIIDVGLIDHSPTLRNLSLTCRLIHFHTQRYIFQNIHIRSNWASSVHSNVEKFLTMVLCKLKEGIDIFSFIRILNLTNSPWPYHHRATTELETRRKAHNEFVLFVLRQSYPNLEALKLTFTETEAHRGPPTLELGELLNLKQLTIAIHLYFDIGKGPRLDALQRFNWLINTLHTIPSPSLIKSIRILAICNTLDYCQILDWAVFDLAVFSAQNKFPSLKELEFVFFLEDNRDLDIIIGTNFKFRQWLPHKFQHFRMTTNAVVDARFEVDNSMYKIPRFPFFA</sequence>
<dbReference type="InParanoid" id="A0A409VR34"/>